<gene>
    <name evidence="2" type="ORF">M5K25_009213</name>
</gene>
<dbReference type="PANTHER" id="PTHR21499">
    <property type="entry name" value="ASPARTATE KINASE"/>
    <property type="match status" value="1"/>
</dbReference>
<dbReference type="InterPro" id="IPR042199">
    <property type="entry name" value="AsparK_Bifunc_asparK/hSer_DH"/>
</dbReference>
<dbReference type="EMBL" id="JANQDX010000008">
    <property type="protein sequence ID" value="KAL0920103.1"/>
    <property type="molecule type" value="Genomic_DNA"/>
</dbReference>
<organism evidence="2 3">
    <name type="scientific">Dendrobium thyrsiflorum</name>
    <name type="common">Pinecone-like raceme dendrobium</name>
    <name type="synonym">Orchid</name>
    <dbReference type="NCBI Taxonomy" id="117978"/>
    <lineage>
        <taxon>Eukaryota</taxon>
        <taxon>Viridiplantae</taxon>
        <taxon>Streptophyta</taxon>
        <taxon>Embryophyta</taxon>
        <taxon>Tracheophyta</taxon>
        <taxon>Spermatophyta</taxon>
        <taxon>Magnoliopsida</taxon>
        <taxon>Liliopsida</taxon>
        <taxon>Asparagales</taxon>
        <taxon>Orchidaceae</taxon>
        <taxon>Epidendroideae</taxon>
        <taxon>Malaxideae</taxon>
        <taxon>Dendrobiinae</taxon>
        <taxon>Dendrobium</taxon>
    </lineage>
</organism>
<proteinExistence type="inferred from homology"/>
<comment type="caution">
    <text evidence="2">The sequence shown here is derived from an EMBL/GenBank/DDBJ whole genome shotgun (WGS) entry which is preliminary data.</text>
</comment>
<evidence type="ECO:0000313" key="3">
    <source>
        <dbReference type="Proteomes" id="UP001552299"/>
    </source>
</evidence>
<accession>A0ABD0V574</accession>
<comment type="similarity">
    <text evidence="1">Belongs to the aspartokinase family.</text>
</comment>
<dbReference type="PANTHER" id="PTHR21499:SF59">
    <property type="entry name" value="ASPARTOKINASE"/>
    <property type="match status" value="1"/>
</dbReference>
<dbReference type="Proteomes" id="UP001552299">
    <property type="component" value="Unassembled WGS sequence"/>
</dbReference>
<evidence type="ECO:0000313" key="2">
    <source>
        <dbReference type="EMBL" id="KAL0920103.1"/>
    </source>
</evidence>
<evidence type="ECO:0000256" key="1">
    <source>
        <dbReference type="ARBA" id="ARBA00010122"/>
    </source>
</evidence>
<keyword evidence="3" id="KW-1185">Reference proteome</keyword>
<reference evidence="2 3" key="1">
    <citation type="journal article" date="2024" name="Plant Biotechnol. J.">
        <title>Dendrobium thyrsiflorum genome and its molecular insights into genes involved in important horticultural traits.</title>
        <authorList>
            <person name="Chen B."/>
            <person name="Wang J.Y."/>
            <person name="Zheng P.J."/>
            <person name="Li K.L."/>
            <person name="Liang Y.M."/>
            <person name="Chen X.F."/>
            <person name="Zhang C."/>
            <person name="Zhao X."/>
            <person name="He X."/>
            <person name="Zhang G.Q."/>
            <person name="Liu Z.J."/>
            <person name="Xu Q."/>
        </authorList>
    </citation>
    <scope>NUCLEOTIDE SEQUENCE [LARGE SCALE GENOMIC DNA]</scope>
    <source>
        <strain evidence="2">GZMU011</strain>
    </source>
</reference>
<dbReference type="AlphaFoldDB" id="A0ABD0V574"/>
<protein>
    <submittedName>
        <fullName evidence="2">Uncharacterized protein</fullName>
    </submittedName>
</protein>
<dbReference type="Gene3D" id="1.20.120.1320">
    <property type="entry name" value="Aspartokinase, catalytic domain"/>
    <property type="match status" value="1"/>
</dbReference>
<name>A0ABD0V574_DENTH</name>
<dbReference type="SUPFAM" id="SSF53633">
    <property type="entry name" value="Carbamate kinase-like"/>
    <property type="match status" value="1"/>
</dbReference>
<sequence length="117" mass="13247">MCLGLLEELEELLKGIAVMKELTVRTRDYLVSFGEYMSTRIFAEYLNKIGTKARQQSSNPSAIPLTYFSEIASVLNSPAAYGISNPSSFMPFPQNPFCLQFKLRMPETIGWKDEEIP</sequence>
<dbReference type="InterPro" id="IPR036393">
    <property type="entry name" value="AceGlu_kinase-like_sf"/>
</dbReference>